<dbReference type="Proteomes" id="UP000663929">
    <property type="component" value="Chromosome"/>
</dbReference>
<name>A0A8A4TPM7_SULCO</name>
<evidence type="ECO:0000313" key="1">
    <source>
        <dbReference type="EMBL" id="QTD51154.1"/>
    </source>
</evidence>
<dbReference type="AlphaFoldDB" id="A0A8A4TPM7"/>
<proteinExistence type="predicted"/>
<dbReference type="KEGG" id="scor:J3U87_01685"/>
<organism evidence="1 2">
    <name type="scientific">Sulfidibacter corallicola</name>
    <dbReference type="NCBI Taxonomy" id="2818388"/>
    <lineage>
        <taxon>Bacteria</taxon>
        <taxon>Pseudomonadati</taxon>
        <taxon>Acidobacteriota</taxon>
        <taxon>Holophagae</taxon>
        <taxon>Acanthopleuribacterales</taxon>
        <taxon>Acanthopleuribacteraceae</taxon>
        <taxon>Sulfidibacter</taxon>
    </lineage>
</organism>
<keyword evidence="2" id="KW-1185">Reference proteome</keyword>
<dbReference type="RefSeq" id="WP_237381287.1">
    <property type="nucleotide sequence ID" value="NZ_CP071793.1"/>
</dbReference>
<gene>
    <name evidence="1" type="ORF">J3U87_01685</name>
</gene>
<protein>
    <submittedName>
        <fullName evidence="1">Uncharacterized protein</fullName>
    </submittedName>
</protein>
<evidence type="ECO:0000313" key="2">
    <source>
        <dbReference type="Proteomes" id="UP000663929"/>
    </source>
</evidence>
<reference evidence="1" key="1">
    <citation type="submission" date="2021-03" db="EMBL/GenBank/DDBJ databases">
        <title>Acanthopleuribacteraceae sp. M133.</title>
        <authorList>
            <person name="Wang G."/>
        </authorList>
    </citation>
    <scope>NUCLEOTIDE SEQUENCE</scope>
    <source>
        <strain evidence="1">M133</strain>
    </source>
</reference>
<sequence length="54" mass="5736">MKKYAVVKEMIKAKELLAEIEGTGKKVKTGVKAGVGCDPLKCAQPLYGVPTSDI</sequence>
<dbReference type="EMBL" id="CP071793">
    <property type="protein sequence ID" value="QTD51154.1"/>
    <property type="molecule type" value="Genomic_DNA"/>
</dbReference>
<accession>A0A8A4TPM7</accession>